<feature type="coiled-coil region" evidence="5">
    <location>
        <begin position="20"/>
        <end position="62"/>
    </location>
</feature>
<evidence type="ECO:0000256" key="2">
    <source>
        <dbReference type="ARBA" id="ARBA00020756"/>
    </source>
</evidence>
<dbReference type="EMBL" id="LT608328">
    <property type="protein sequence ID" value="SCM58004.1"/>
    <property type="molecule type" value="Genomic_DNA"/>
</dbReference>
<evidence type="ECO:0000313" key="6">
    <source>
        <dbReference type="EMBL" id="SCM58004.1"/>
    </source>
</evidence>
<dbReference type="Pfam" id="PF01991">
    <property type="entry name" value="vATP-synt_E"/>
    <property type="match status" value="1"/>
</dbReference>
<accession>A0A1G4G7C2</accession>
<evidence type="ECO:0000256" key="4">
    <source>
        <dbReference type="ARBA" id="ARBA00023065"/>
    </source>
</evidence>
<organism evidence="6 7">
    <name type="scientific">Petrimonas mucosa</name>
    <dbReference type="NCBI Taxonomy" id="1642646"/>
    <lineage>
        <taxon>Bacteria</taxon>
        <taxon>Pseudomonadati</taxon>
        <taxon>Bacteroidota</taxon>
        <taxon>Bacteroidia</taxon>
        <taxon>Bacteroidales</taxon>
        <taxon>Dysgonomonadaceae</taxon>
        <taxon>Petrimonas</taxon>
    </lineage>
</organism>
<evidence type="ECO:0000256" key="5">
    <source>
        <dbReference type="SAM" id="Coils"/>
    </source>
</evidence>
<keyword evidence="4" id="KW-0406">Ion transport</keyword>
<proteinExistence type="inferred from homology"/>
<comment type="similarity">
    <text evidence="1">Belongs to the V-ATPase E subunit family.</text>
</comment>
<keyword evidence="3" id="KW-0813">Transport</keyword>
<gene>
    <name evidence="6" type="primary">atpE</name>
    <name evidence="6" type="ORF">ING2E5A_1610</name>
</gene>
<protein>
    <recommendedName>
        <fullName evidence="2">V-type ATP synthase subunit E</fullName>
    </recommendedName>
</protein>
<keyword evidence="5" id="KW-0175">Coiled coil</keyword>
<dbReference type="Proteomes" id="UP000178485">
    <property type="component" value="Chromosome i"/>
</dbReference>
<dbReference type="RefSeq" id="WP_071136910.1">
    <property type="nucleotide sequence ID" value="NZ_DUQN01000086.1"/>
</dbReference>
<dbReference type="STRING" id="1642646.ING2E5A_1610"/>
<reference evidence="6 7" key="1">
    <citation type="submission" date="2016-08" db="EMBL/GenBank/DDBJ databases">
        <authorList>
            <person name="Seilhamer J.J."/>
        </authorList>
    </citation>
    <scope>NUCLEOTIDE SEQUENCE [LARGE SCALE GENOMIC DNA]</scope>
    <source>
        <strain evidence="6">ING2-E5A</strain>
    </source>
</reference>
<dbReference type="AlphaFoldDB" id="A0A1G4G7C2"/>
<dbReference type="Gene3D" id="3.30.2320.30">
    <property type="entry name" value="ATP synthase, E subunit, C-terminal"/>
    <property type="match status" value="1"/>
</dbReference>
<dbReference type="GO" id="GO:0046961">
    <property type="term" value="F:proton-transporting ATPase activity, rotational mechanism"/>
    <property type="evidence" value="ECO:0007669"/>
    <property type="project" value="InterPro"/>
</dbReference>
<dbReference type="SUPFAM" id="SSF160527">
    <property type="entry name" value="V-type ATPase subunit E-like"/>
    <property type="match status" value="1"/>
</dbReference>
<evidence type="ECO:0000256" key="3">
    <source>
        <dbReference type="ARBA" id="ARBA00022448"/>
    </source>
</evidence>
<evidence type="ECO:0000256" key="1">
    <source>
        <dbReference type="ARBA" id="ARBA00005901"/>
    </source>
</evidence>
<dbReference type="GO" id="GO:0033178">
    <property type="term" value="C:proton-transporting two-sector ATPase complex, catalytic domain"/>
    <property type="evidence" value="ECO:0007669"/>
    <property type="project" value="InterPro"/>
</dbReference>
<dbReference type="InterPro" id="IPR038495">
    <property type="entry name" value="ATPase_E_C"/>
</dbReference>
<dbReference type="InterPro" id="IPR002842">
    <property type="entry name" value="ATPase_V1_Esu"/>
</dbReference>
<keyword evidence="7" id="KW-1185">Reference proteome</keyword>
<dbReference type="KEGG" id="pmuc:ING2E5A_1610"/>
<name>A0A1G4G7C2_9BACT</name>
<evidence type="ECO:0000313" key="7">
    <source>
        <dbReference type="Proteomes" id="UP000178485"/>
    </source>
</evidence>
<sequence>MDKIQEITSKLYSEGVEKGKKEAEMIIAEAKATRDQIVAEAKKEAEQILASARKETEEWKRNTESELKLFASQALEALKSEITNLVTGKLSETNVKIAVEDKRFMQQLITELVQNWSKNETLTIGVERSEELKQYIAGKAKELLEKGVKIESVNGLKTGFILSPEDGTYRVKFGEEEFIEYFRQFLRPQIQRLLF</sequence>